<dbReference type="Pfam" id="PF00255">
    <property type="entry name" value="GSHPx"/>
    <property type="match status" value="1"/>
</dbReference>
<sequence>MTRRRPTKGGGGASSRSRRTHLDLAPGEDEKISGSAKSNNAKMLRLASALVCAAFALSNYKELALLSQRYKSRGFNVLAFPSNDFNQEKDTNAEILQYVNDHFPEVKFPIFSRGSLADSEVFKLCKEMTGESVRWNFHKYLVNGKGEAVKSYGHRIQPMAI</sequence>
<comment type="similarity">
    <text evidence="1">Belongs to the glutathione peroxidase family.</text>
</comment>
<dbReference type="Gene3D" id="3.40.30.10">
    <property type="entry name" value="Glutaredoxin"/>
    <property type="match status" value="1"/>
</dbReference>
<dbReference type="GO" id="GO:0004601">
    <property type="term" value="F:peroxidase activity"/>
    <property type="evidence" value="ECO:0007669"/>
    <property type="project" value="UniProtKB-KW"/>
</dbReference>
<feature type="region of interest" description="Disordered" evidence="4">
    <location>
        <begin position="1"/>
        <end position="35"/>
    </location>
</feature>
<dbReference type="Proteomes" id="UP000266841">
    <property type="component" value="Unassembled WGS sequence"/>
</dbReference>
<keyword evidence="3" id="KW-0560">Oxidoreductase</keyword>
<proteinExistence type="inferred from homology"/>
<dbReference type="PANTHER" id="PTHR11592">
    <property type="entry name" value="GLUTATHIONE PEROXIDASE"/>
    <property type="match status" value="1"/>
</dbReference>
<gene>
    <name evidence="5" type="ORF">THAOC_34576</name>
</gene>
<organism evidence="5 6">
    <name type="scientific">Thalassiosira oceanica</name>
    <name type="common">Marine diatom</name>
    <dbReference type="NCBI Taxonomy" id="159749"/>
    <lineage>
        <taxon>Eukaryota</taxon>
        <taxon>Sar</taxon>
        <taxon>Stramenopiles</taxon>
        <taxon>Ochrophyta</taxon>
        <taxon>Bacillariophyta</taxon>
        <taxon>Coscinodiscophyceae</taxon>
        <taxon>Thalassiosirophycidae</taxon>
        <taxon>Thalassiosirales</taxon>
        <taxon>Thalassiosiraceae</taxon>
        <taxon>Thalassiosira</taxon>
    </lineage>
</organism>
<evidence type="ECO:0000256" key="3">
    <source>
        <dbReference type="ARBA" id="ARBA00023002"/>
    </source>
</evidence>
<evidence type="ECO:0000313" key="5">
    <source>
        <dbReference type="EMBL" id="EJK46742.1"/>
    </source>
</evidence>
<keyword evidence="6" id="KW-1185">Reference proteome</keyword>
<dbReference type="PANTHER" id="PTHR11592:SF78">
    <property type="entry name" value="GLUTATHIONE PEROXIDASE"/>
    <property type="match status" value="1"/>
</dbReference>
<evidence type="ECO:0008006" key="7">
    <source>
        <dbReference type="Google" id="ProtNLM"/>
    </source>
</evidence>
<name>K0RJA7_THAOC</name>
<dbReference type="OrthoDB" id="446890at2759"/>
<reference evidence="5 6" key="1">
    <citation type="journal article" date="2012" name="Genome Biol.">
        <title>Genome and low-iron response of an oceanic diatom adapted to chronic iron limitation.</title>
        <authorList>
            <person name="Lommer M."/>
            <person name="Specht M."/>
            <person name="Roy A.S."/>
            <person name="Kraemer L."/>
            <person name="Andreson R."/>
            <person name="Gutowska M.A."/>
            <person name="Wolf J."/>
            <person name="Bergner S.V."/>
            <person name="Schilhabel M.B."/>
            <person name="Klostermeier U.C."/>
            <person name="Beiko R.G."/>
            <person name="Rosenstiel P."/>
            <person name="Hippler M."/>
            <person name="Laroche J."/>
        </authorList>
    </citation>
    <scope>NUCLEOTIDE SEQUENCE [LARGE SCALE GENOMIC DNA]</scope>
    <source>
        <strain evidence="5 6">CCMP1005</strain>
    </source>
</reference>
<dbReference type="InterPro" id="IPR036249">
    <property type="entry name" value="Thioredoxin-like_sf"/>
</dbReference>
<evidence type="ECO:0000256" key="4">
    <source>
        <dbReference type="SAM" id="MobiDB-lite"/>
    </source>
</evidence>
<dbReference type="SUPFAM" id="SSF52833">
    <property type="entry name" value="Thioredoxin-like"/>
    <property type="match status" value="1"/>
</dbReference>
<dbReference type="AlphaFoldDB" id="K0RJA7"/>
<dbReference type="GO" id="GO:0006979">
    <property type="term" value="P:response to oxidative stress"/>
    <property type="evidence" value="ECO:0007669"/>
    <property type="project" value="InterPro"/>
</dbReference>
<evidence type="ECO:0000256" key="2">
    <source>
        <dbReference type="ARBA" id="ARBA00022559"/>
    </source>
</evidence>
<protein>
    <recommendedName>
        <fullName evidence="7">Glutathione peroxidase</fullName>
    </recommendedName>
</protein>
<evidence type="ECO:0000313" key="6">
    <source>
        <dbReference type="Proteomes" id="UP000266841"/>
    </source>
</evidence>
<dbReference type="EMBL" id="AGNL01047565">
    <property type="protein sequence ID" value="EJK46742.1"/>
    <property type="molecule type" value="Genomic_DNA"/>
</dbReference>
<accession>K0RJA7</accession>
<keyword evidence="2" id="KW-0575">Peroxidase</keyword>
<dbReference type="InterPro" id="IPR000889">
    <property type="entry name" value="Glutathione_peroxidase"/>
</dbReference>
<comment type="caution">
    <text evidence="5">The sequence shown here is derived from an EMBL/GenBank/DDBJ whole genome shotgun (WGS) entry which is preliminary data.</text>
</comment>
<dbReference type="PROSITE" id="PS51355">
    <property type="entry name" value="GLUTATHIONE_PEROXID_3"/>
    <property type="match status" value="1"/>
</dbReference>
<evidence type="ECO:0000256" key="1">
    <source>
        <dbReference type="ARBA" id="ARBA00006926"/>
    </source>
</evidence>
<dbReference type="eggNOG" id="KOG1651">
    <property type="taxonomic scope" value="Eukaryota"/>
</dbReference>